<keyword evidence="5" id="KW-0342">GTP-binding</keyword>
<dbReference type="PANTHER" id="PTHR42714">
    <property type="entry name" value="TRNA MODIFICATION GTPASE GTPBP3"/>
    <property type="match status" value="1"/>
</dbReference>
<gene>
    <name evidence="8" type="ORF">D0962_08355</name>
</gene>
<dbReference type="NCBIfam" id="TIGR00231">
    <property type="entry name" value="small_GTP"/>
    <property type="match status" value="1"/>
</dbReference>
<dbReference type="SUPFAM" id="SSF52540">
    <property type="entry name" value="P-loop containing nucleoside triphosphate hydrolases"/>
    <property type="match status" value="1"/>
</dbReference>
<evidence type="ECO:0000256" key="5">
    <source>
        <dbReference type="ARBA" id="ARBA00023134"/>
    </source>
</evidence>
<keyword evidence="6" id="KW-0472">Membrane</keyword>
<dbReference type="InterPro" id="IPR021147">
    <property type="entry name" value="DUF697"/>
</dbReference>
<keyword evidence="3" id="KW-0547">Nucleotide-binding</keyword>
<evidence type="ECO:0000256" key="4">
    <source>
        <dbReference type="ARBA" id="ARBA00022989"/>
    </source>
</evidence>
<evidence type="ECO:0000256" key="1">
    <source>
        <dbReference type="ARBA" id="ARBA00004141"/>
    </source>
</evidence>
<dbReference type="Gene3D" id="3.40.50.300">
    <property type="entry name" value="P-loop containing nucleotide triphosphate hydrolases"/>
    <property type="match status" value="1"/>
</dbReference>
<accession>A0A6M0S489</accession>
<evidence type="ECO:0000256" key="3">
    <source>
        <dbReference type="ARBA" id="ARBA00022741"/>
    </source>
</evidence>
<dbReference type="GO" id="GO:0030488">
    <property type="term" value="P:tRNA methylation"/>
    <property type="evidence" value="ECO:0007669"/>
    <property type="project" value="TreeGrafter"/>
</dbReference>
<comment type="subcellular location">
    <subcellularLocation>
        <location evidence="1">Membrane</location>
        <topology evidence="1">Multi-pass membrane protein</topology>
    </subcellularLocation>
</comment>
<dbReference type="InterPro" id="IPR006073">
    <property type="entry name" value="GTP-bd"/>
</dbReference>
<protein>
    <submittedName>
        <fullName evidence="8">DUF697 domain-containing protein</fullName>
    </submittedName>
</protein>
<evidence type="ECO:0000256" key="2">
    <source>
        <dbReference type="ARBA" id="ARBA00022692"/>
    </source>
</evidence>
<sequence>MTNLSDSSLEPSPDNLPEFDQLAADLYYGQAQASLKQVIDSLDLTPREREGLQPEINNLLGLQHKLEQGSLHIAAFGMVGRGKSSLLNALIGQSIFITGPLHGVTQDVASVDWQSVSKDSSIHRVSVGDKAGNTGASVELIDTPGIDEVGGEQRQLLAERVAQQSDLILFVISADLTQVEYDALGWLRHAGKPILLVFNKADQYSLEEQTLLLKKIQQRVTPLSILTEDIVLAAAAPLTTTVVQDPKGVRRRQNTRGTPDIQTLRLKILDVLEQEGKALIALNTLLYADDVQAKLVARKLEIRQRRANDLIWQTALTKAVAVAVNPVLLADMVGGITVDVGLVVGLSKLYGLPMTQQESLKLLRTIALSTGSLSASELLITLGLSSLKSILGAAGLATGGLSVAPYFSVALTQAAVAGVATYAIGQVTRTYLINGASWGEQGPKATITKIVNNLDETSIMARLKHELKQKLNRT</sequence>
<dbReference type="Pfam" id="PF05128">
    <property type="entry name" value="DUF697"/>
    <property type="match status" value="1"/>
</dbReference>
<organism evidence="8 9">
    <name type="scientific">Adonisia turfae CCMR0082</name>
    <dbReference type="NCBI Taxonomy" id="2304604"/>
    <lineage>
        <taxon>Bacteria</taxon>
        <taxon>Bacillati</taxon>
        <taxon>Cyanobacteriota</taxon>
        <taxon>Adonisia</taxon>
        <taxon>Adonisia turfae</taxon>
    </lineage>
</organism>
<keyword evidence="4" id="KW-1133">Transmembrane helix</keyword>
<evidence type="ECO:0000313" key="9">
    <source>
        <dbReference type="Proteomes" id="UP000473574"/>
    </source>
</evidence>
<dbReference type="Pfam" id="PF01926">
    <property type="entry name" value="MMR_HSR1"/>
    <property type="match status" value="1"/>
</dbReference>
<dbReference type="Proteomes" id="UP000473574">
    <property type="component" value="Unassembled WGS sequence"/>
</dbReference>
<dbReference type="RefSeq" id="WP_163661487.1">
    <property type="nucleotide sequence ID" value="NZ_QZCE01000001.1"/>
</dbReference>
<proteinExistence type="predicted"/>
<dbReference type="GO" id="GO:0005525">
    <property type="term" value="F:GTP binding"/>
    <property type="evidence" value="ECO:0007669"/>
    <property type="project" value="UniProtKB-KW"/>
</dbReference>
<dbReference type="GO" id="GO:0002098">
    <property type="term" value="P:tRNA wobble uridine modification"/>
    <property type="evidence" value="ECO:0007669"/>
    <property type="project" value="TreeGrafter"/>
</dbReference>
<dbReference type="GO" id="GO:0016020">
    <property type="term" value="C:membrane"/>
    <property type="evidence" value="ECO:0007669"/>
    <property type="project" value="UniProtKB-SubCell"/>
</dbReference>
<dbReference type="GO" id="GO:0005737">
    <property type="term" value="C:cytoplasm"/>
    <property type="evidence" value="ECO:0007669"/>
    <property type="project" value="TreeGrafter"/>
</dbReference>
<feature type="domain" description="G" evidence="7">
    <location>
        <begin position="73"/>
        <end position="200"/>
    </location>
</feature>
<evidence type="ECO:0000259" key="7">
    <source>
        <dbReference type="Pfam" id="PF01926"/>
    </source>
</evidence>
<reference evidence="8 9" key="1">
    <citation type="journal article" date="2020" name="Microb. Ecol.">
        <title>Ecogenomics of the Marine Benthic Filamentous Cyanobacterium Adonisia.</title>
        <authorList>
            <person name="Walter J.M."/>
            <person name="Coutinho F.H."/>
            <person name="Leomil L."/>
            <person name="Hargreaves P.I."/>
            <person name="Campeao M.E."/>
            <person name="Vieira V.V."/>
            <person name="Silva B.S."/>
            <person name="Fistarol G.O."/>
            <person name="Salomon P.S."/>
            <person name="Sawabe T."/>
            <person name="Mino S."/>
            <person name="Hosokawa M."/>
            <person name="Miyashita H."/>
            <person name="Maruyama F."/>
            <person name="van Verk M.C."/>
            <person name="Dutilh B.E."/>
            <person name="Thompson C.C."/>
            <person name="Thompson F.L."/>
        </authorList>
    </citation>
    <scope>NUCLEOTIDE SEQUENCE [LARGE SCALE GENOMIC DNA]</scope>
    <source>
        <strain evidence="8 9">CCMR0082</strain>
    </source>
</reference>
<dbReference type="CDD" id="cd00880">
    <property type="entry name" value="Era_like"/>
    <property type="match status" value="1"/>
</dbReference>
<dbReference type="AlphaFoldDB" id="A0A6M0S489"/>
<keyword evidence="2" id="KW-0812">Transmembrane</keyword>
<name>A0A6M0S489_9CYAN</name>
<dbReference type="EMBL" id="QZCE01000001">
    <property type="protein sequence ID" value="NEZ62791.1"/>
    <property type="molecule type" value="Genomic_DNA"/>
</dbReference>
<evidence type="ECO:0000313" key="8">
    <source>
        <dbReference type="EMBL" id="NEZ62791.1"/>
    </source>
</evidence>
<dbReference type="InterPro" id="IPR027417">
    <property type="entry name" value="P-loop_NTPase"/>
</dbReference>
<comment type="caution">
    <text evidence="8">The sequence shown here is derived from an EMBL/GenBank/DDBJ whole genome shotgun (WGS) entry which is preliminary data.</text>
</comment>
<evidence type="ECO:0000256" key="6">
    <source>
        <dbReference type="ARBA" id="ARBA00023136"/>
    </source>
</evidence>
<dbReference type="InterPro" id="IPR005225">
    <property type="entry name" value="Small_GTP-bd"/>
</dbReference>
<dbReference type="PANTHER" id="PTHR42714:SF6">
    <property type="entry name" value="TRANSLATION INITIATION FACTOR IF-2"/>
    <property type="match status" value="1"/>
</dbReference>